<evidence type="ECO:0000313" key="1">
    <source>
        <dbReference type="EMBL" id="NBJ94007.1"/>
    </source>
</evidence>
<dbReference type="AlphaFoldDB" id="A0A9X5BI28"/>
<dbReference type="RefSeq" id="WP_160561048.1">
    <property type="nucleotide sequence ID" value="NZ_QZDT01000028.1"/>
</dbReference>
<protein>
    <recommendedName>
        <fullName evidence="3">GNAT family acetyltransferase</fullName>
    </recommendedName>
</protein>
<evidence type="ECO:0008006" key="3">
    <source>
        <dbReference type="Google" id="ProtNLM"/>
    </source>
</evidence>
<dbReference type="Proteomes" id="UP001154420">
    <property type="component" value="Unassembled WGS sequence"/>
</dbReference>
<evidence type="ECO:0000313" key="2">
    <source>
        <dbReference type="Proteomes" id="UP001154420"/>
    </source>
</evidence>
<comment type="caution">
    <text evidence="1">The sequence shown here is derived from an EMBL/GenBank/DDBJ whole genome shotgun (WGS) entry which is preliminary data.</text>
</comment>
<organism evidence="1 2">
    <name type="scientific">Parablautia muri</name>
    <dbReference type="NCBI Taxonomy" id="2320879"/>
    <lineage>
        <taxon>Bacteria</taxon>
        <taxon>Bacillati</taxon>
        <taxon>Bacillota</taxon>
        <taxon>Clostridia</taxon>
        <taxon>Lachnospirales</taxon>
        <taxon>Lachnospiraceae</taxon>
        <taxon>Parablautia</taxon>
    </lineage>
</organism>
<reference evidence="1" key="1">
    <citation type="submission" date="2018-09" db="EMBL/GenBank/DDBJ databases">
        <title>Murine metabolic-syndrome-specific gut microbial biobank.</title>
        <authorList>
            <person name="Liu C."/>
        </authorList>
    </citation>
    <scope>NUCLEOTIDE SEQUENCE</scope>
    <source>
        <strain evidence="1">D42-62</strain>
    </source>
</reference>
<gene>
    <name evidence="1" type="ORF">D5281_15780</name>
</gene>
<name>A0A9X5BI28_9FIRM</name>
<dbReference type="EMBL" id="QZDT01000028">
    <property type="protein sequence ID" value="NBJ94007.1"/>
    <property type="molecule type" value="Genomic_DNA"/>
</dbReference>
<sequence length="96" mass="11683">MIDKEKFHVLNYIKKEEYTASMDGMRYMLKKKETGEESRLEAVIWPEPYCYAKTEEEKKRRKEFPFSPEGIKQAADWLNEQYKTRVSFWKESKTMN</sequence>
<keyword evidence="2" id="KW-1185">Reference proteome</keyword>
<accession>A0A9X5BI28</accession>
<dbReference type="OrthoDB" id="1768345at2"/>
<proteinExistence type="predicted"/>